<evidence type="ECO:0000313" key="10">
    <source>
        <dbReference type="Proteomes" id="UP000240974"/>
    </source>
</evidence>
<dbReference type="GO" id="GO:0016805">
    <property type="term" value="F:dipeptidase activity"/>
    <property type="evidence" value="ECO:0007669"/>
    <property type="project" value="UniProtKB-KW"/>
</dbReference>
<dbReference type="NCBIfam" id="NF033678">
    <property type="entry name" value="C69_fam_dipept"/>
    <property type="match status" value="1"/>
</dbReference>
<keyword evidence="10" id="KW-1185">Reference proteome</keyword>
<evidence type="ECO:0000256" key="2">
    <source>
        <dbReference type="ARBA" id="ARBA00007225"/>
    </source>
</evidence>
<keyword evidence="3 6" id="KW-0645">Protease</keyword>
<comment type="similarity">
    <text evidence="2 6">Belongs to the peptidase C69 family.</text>
</comment>
<evidence type="ECO:0000256" key="6">
    <source>
        <dbReference type="RuleBase" id="RU364089"/>
    </source>
</evidence>
<gene>
    <name evidence="9" type="ORF">C7U54_13470</name>
    <name evidence="8" type="ORF">NE542_10240</name>
</gene>
<dbReference type="GO" id="GO:0006508">
    <property type="term" value="P:proteolysis"/>
    <property type="evidence" value="ECO:0007669"/>
    <property type="project" value="UniProtKB-KW"/>
</dbReference>
<evidence type="ECO:0000313" key="8">
    <source>
        <dbReference type="EMBL" id="MCQ5062192.1"/>
    </source>
</evidence>
<keyword evidence="4 6" id="KW-0378">Hydrolase</keyword>
<dbReference type="PANTHER" id="PTHR12994">
    <property type="entry name" value="SECERNIN"/>
    <property type="match status" value="1"/>
</dbReference>
<sequence>MSCTTLLVGKNASYDGSTMIARNDDSGANGFTPKKFIVISSKEQKRKYKTVISHLEIDLPDHPMSYTAMPNAVKGKGIWAASGINEENIAMTATETITSNPRVLGADPLVEYDQENNIPGGIGEEDIVYIVLPYIHSAREGVERLGQLLEKYGTYEMNGIAFQDQNEIWWLETIGGHHWIAKKVPDDHYVAMPNQFGIDNFDLEDALTSKKNHMCSLDMKEFIEKYHLDLSLSSKFNARDTFGSHDDSDHIYNTPRAYDIERYFNPHTFNHQPFDDDIPWSQVPEKKITVEDVKYVLSLHFQGTDFDPYKTYGDLSKKGMYRPIGINRNDFLSVIQLRNDVPKSFQAIEWIAYASNVFNALVPFYGSISETPDYLSNTTDTVSTDNFYWSSRLIAAMADASYKKSSIHIERYQKNVMAKGHHLINIYDELLQKENDLNKQLQLKHQANQEIADMLKEETNKTISLVLNESSLSMKNKFERSDA</sequence>
<evidence type="ECO:0000256" key="5">
    <source>
        <dbReference type="ARBA" id="ARBA00022997"/>
    </source>
</evidence>
<feature type="coiled-coil region" evidence="7">
    <location>
        <begin position="430"/>
        <end position="458"/>
    </location>
</feature>
<evidence type="ECO:0000256" key="7">
    <source>
        <dbReference type="SAM" id="Coils"/>
    </source>
</evidence>
<evidence type="ECO:0000256" key="4">
    <source>
        <dbReference type="ARBA" id="ARBA00022801"/>
    </source>
</evidence>
<dbReference type="PANTHER" id="PTHR12994:SF17">
    <property type="entry name" value="LD30995P"/>
    <property type="match status" value="1"/>
</dbReference>
<reference evidence="8" key="2">
    <citation type="submission" date="2022-06" db="EMBL/GenBank/DDBJ databases">
        <title>Isolation of gut microbiota from human fecal samples.</title>
        <authorList>
            <person name="Pamer E.G."/>
            <person name="Barat B."/>
            <person name="Waligurski E."/>
            <person name="Medina S."/>
            <person name="Paddock L."/>
            <person name="Mostad J."/>
        </authorList>
    </citation>
    <scope>NUCLEOTIDE SEQUENCE</scope>
    <source>
        <strain evidence="8">DFI.6.24</strain>
    </source>
</reference>
<proteinExistence type="inferred from homology"/>
<name>A0A2T3FL92_9FIRM</name>
<dbReference type="AlphaFoldDB" id="A0A2T3FL92"/>
<evidence type="ECO:0000256" key="1">
    <source>
        <dbReference type="ARBA" id="ARBA00001670"/>
    </source>
</evidence>
<dbReference type="EMBL" id="PYLQ01000029">
    <property type="protein sequence ID" value="PST36049.1"/>
    <property type="molecule type" value="Genomic_DNA"/>
</dbReference>
<dbReference type="GO" id="GO:0070004">
    <property type="term" value="F:cysteine-type exopeptidase activity"/>
    <property type="evidence" value="ECO:0007669"/>
    <property type="project" value="InterPro"/>
</dbReference>
<reference evidence="9 10" key="1">
    <citation type="journal article" date="2019" name="Int. J. Syst. Evol. Microbiol.">
        <title>Faecalibacillus intestinalis gen. nov., sp. nov. and Faecalibacillus faecis sp. nov., isolated from human faeces.</title>
        <authorList>
            <person name="Seo B."/>
            <person name="Jeon K."/>
            <person name="Baek I."/>
            <person name="Lee Y.M."/>
            <person name="Baek K."/>
            <person name="Ko G."/>
        </authorList>
    </citation>
    <scope>NUCLEOTIDE SEQUENCE [LARGE SCALE GENOMIC DNA]</scope>
    <source>
        <strain evidence="9 10">SNUG30099</strain>
    </source>
</reference>
<comment type="caution">
    <text evidence="9">The sequence shown here is derived from an EMBL/GenBank/DDBJ whole genome shotgun (WGS) entry which is preliminary data.</text>
</comment>
<keyword evidence="7" id="KW-0175">Coiled coil</keyword>
<comment type="catalytic activity">
    <reaction evidence="1">
        <text>an L-aminoacyl-L-amino acid + H2O = 2 an L-alpha-amino acid</text>
        <dbReference type="Rhea" id="RHEA:48940"/>
        <dbReference type="ChEBI" id="CHEBI:15377"/>
        <dbReference type="ChEBI" id="CHEBI:59869"/>
        <dbReference type="ChEBI" id="CHEBI:77460"/>
        <dbReference type="EC" id="3.4.13.19"/>
    </reaction>
</comment>
<protein>
    <recommendedName>
        <fullName evidence="6">Dipeptidase</fullName>
        <ecNumber evidence="6">3.4.-.-</ecNumber>
    </recommendedName>
</protein>
<evidence type="ECO:0000313" key="9">
    <source>
        <dbReference type="EMBL" id="PST36049.1"/>
    </source>
</evidence>
<accession>A0A2T3FL92</accession>
<dbReference type="InterPro" id="IPR005322">
    <property type="entry name" value="Peptidase_C69"/>
</dbReference>
<organism evidence="9 10">
    <name type="scientific">Faecalibacillus intestinalis</name>
    <dbReference type="NCBI Taxonomy" id="1982626"/>
    <lineage>
        <taxon>Bacteria</taxon>
        <taxon>Bacillati</taxon>
        <taxon>Bacillota</taxon>
        <taxon>Erysipelotrichia</taxon>
        <taxon>Erysipelotrichales</taxon>
        <taxon>Coprobacillaceae</taxon>
        <taxon>Faecalibacillus</taxon>
    </lineage>
</organism>
<dbReference type="RefSeq" id="WP_107030629.1">
    <property type="nucleotide sequence ID" value="NZ_JAJDKX010000014.1"/>
</dbReference>
<dbReference type="InterPro" id="IPR047804">
    <property type="entry name" value="C69_dipept_A-like"/>
</dbReference>
<dbReference type="EC" id="3.4.-.-" evidence="6"/>
<dbReference type="EMBL" id="JANGBO010000010">
    <property type="protein sequence ID" value="MCQ5062192.1"/>
    <property type="molecule type" value="Genomic_DNA"/>
</dbReference>
<dbReference type="Pfam" id="PF03577">
    <property type="entry name" value="Peptidase_C69"/>
    <property type="match status" value="1"/>
</dbReference>
<dbReference type="Proteomes" id="UP000240974">
    <property type="component" value="Unassembled WGS sequence"/>
</dbReference>
<dbReference type="Proteomes" id="UP001204814">
    <property type="component" value="Unassembled WGS sequence"/>
</dbReference>
<keyword evidence="5 6" id="KW-0224">Dipeptidase</keyword>
<evidence type="ECO:0000256" key="3">
    <source>
        <dbReference type="ARBA" id="ARBA00022670"/>
    </source>
</evidence>